<proteinExistence type="predicted"/>
<dbReference type="eggNOG" id="COG0583">
    <property type="taxonomic scope" value="Bacteria"/>
</dbReference>
<organism evidence="2 3">
    <name type="scientific">Gordonia bronchialis (strain ATCC 25592 / DSM 43247 / BCRC 13721 / JCM 3198 / KCTC 3076 / NBRC 16047 / NCTC 10667)</name>
    <name type="common">Rhodococcus bronchialis</name>
    <dbReference type="NCBI Taxonomy" id="526226"/>
    <lineage>
        <taxon>Bacteria</taxon>
        <taxon>Bacillati</taxon>
        <taxon>Actinomycetota</taxon>
        <taxon>Actinomycetes</taxon>
        <taxon>Mycobacteriales</taxon>
        <taxon>Gordoniaceae</taxon>
        <taxon>Gordonia</taxon>
    </lineage>
</organism>
<dbReference type="InterPro" id="IPR009492">
    <property type="entry name" value="TniQ"/>
</dbReference>
<keyword evidence="3" id="KW-1185">Reference proteome</keyword>
<gene>
    <name evidence="2" type="ordered locus">Gbro_4715</name>
</gene>
<name>D0L888_GORB4</name>
<dbReference type="Pfam" id="PF06527">
    <property type="entry name" value="TniQ"/>
    <property type="match status" value="1"/>
</dbReference>
<dbReference type="STRING" id="526226.Gbro_4715"/>
<dbReference type="HOGENOM" id="CLU_1523067_0_0_11"/>
<sequence>MTGHEPVRRLPFAARLDPGQTFESLIESMAIDYHVSVAVMLRRLDITSERTTHALLNPDVTTMAHLADACDLDIDQIRAATLGCYRDVGVAPSSYKRSRSATAQWTLFTRDSGARFCPACLTERPRVTPVSWHLQWTFVCHEHQAVLVDRCPRCAHVPRSERTGGPTEWCHGSVRT</sequence>
<evidence type="ECO:0000313" key="3">
    <source>
        <dbReference type="Proteomes" id="UP000001219"/>
    </source>
</evidence>
<dbReference type="OrthoDB" id="3874088at2"/>
<evidence type="ECO:0000313" key="2">
    <source>
        <dbReference type="EMBL" id="ACY23836.1"/>
    </source>
</evidence>
<dbReference type="EMBL" id="CP001802">
    <property type="protein sequence ID" value="ACY23836.1"/>
    <property type="molecule type" value="Genomic_DNA"/>
</dbReference>
<reference evidence="2 3" key="2">
    <citation type="journal article" date="2010" name="Stand. Genomic Sci.">
        <title>Complete genome sequence of Gordonia bronchialis type strain (3410).</title>
        <authorList>
            <person name="Ivanova N."/>
            <person name="Sikorski J."/>
            <person name="Jando M."/>
            <person name="Lapidus A."/>
            <person name="Nolan M."/>
            <person name="Lucas S."/>
            <person name="Del Rio T.G."/>
            <person name="Tice H."/>
            <person name="Copeland A."/>
            <person name="Cheng J.F."/>
            <person name="Chen F."/>
            <person name="Bruce D."/>
            <person name="Goodwin L."/>
            <person name="Pitluck S."/>
            <person name="Mavromatis K."/>
            <person name="Ovchinnikova G."/>
            <person name="Pati A."/>
            <person name="Chen A."/>
            <person name="Palaniappan K."/>
            <person name="Land M."/>
            <person name="Hauser L."/>
            <person name="Chang Y.J."/>
            <person name="Jeffries C.D."/>
            <person name="Chain P."/>
            <person name="Saunders E."/>
            <person name="Han C."/>
            <person name="Detter J.C."/>
            <person name="Brettin T."/>
            <person name="Rohde M."/>
            <person name="Goker M."/>
            <person name="Bristow J."/>
            <person name="Eisen J.A."/>
            <person name="Markowitz V."/>
            <person name="Hugenholtz P."/>
            <person name="Klenk H.P."/>
            <person name="Kyrpides N.C."/>
        </authorList>
    </citation>
    <scope>NUCLEOTIDE SEQUENCE [LARGE SCALE GENOMIC DNA]</scope>
    <source>
        <strain evidence="3">ATCC 25592 / DSM 43247 / BCRC 13721 / JCM 3198 / KCTC 3076 / NBRC 16047 / NCTC 10667</strain>
    </source>
</reference>
<evidence type="ECO:0000259" key="1">
    <source>
        <dbReference type="Pfam" id="PF06527"/>
    </source>
</evidence>
<dbReference type="RefSeq" id="WP_012836310.1">
    <property type="nucleotide sequence ID" value="NC_013441.1"/>
</dbReference>
<reference evidence="3" key="1">
    <citation type="submission" date="2009-10" db="EMBL/GenBank/DDBJ databases">
        <title>The complete chromosome of Gordonia bronchialis DSM 43247.</title>
        <authorList>
            <consortium name="US DOE Joint Genome Institute (JGI-PGF)"/>
            <person name="Lucas S."/>
            <person name="Copeland A."/>
            <person name="Lapidus A."/>
            <person name="Glavina del Rio T."/>
            <person name="Dalin E."/>
            <person name="Tice H."/>
            <person name="Bruce D."/>
            <person name="Goodwin L."/>
            <person name="Pitluck S."/>
            <person name="Kyrpides N."/>
            <person name="Mavromatis K."/>
            <person name="Ivanova N."/>
            <person name="Ovchinnikova G."/>
            <person name="Saunders E."/>
            <person name="Brettin T."/>
            <person name="Detter J.C."/>
            <person name="Han C."/>
            <person name="Larimer F."/>
            <person name="Land M."/>
            <person name="Hauser L."/>
            <person name="Markowitz V."/>
            <person name="Cheng J.-F."/>
            <person name="Hugenholtz P."/>
            <person name="Woyke T."/>
            <person name="Wu D."/>
            <person name="Jando M."/>
            <person name="Schneider S."/>
            <person name="Goeker M."/>
            <person name="Klenk H.-P."/>
            <person name="Eisen J.A."/>
        </authorList>
    </citation>
    <scope>NUCLEOTIDE SEQUENCE [LARGE SCALE GENOMIC DNA]</scope>
    <source>
        <strain evidence="3">ATCC 25592 / DSM 43247 / BCRC 13721 / JCM 3198 / KCTC 3076 / NBRC 16047 / NCTC 10667</strain>
    </source>
</reference>
<accession>D0L888</accession>
<feature type="domain" description="TniQ" evidence="1">
    <location>
        <begin position="11"/>
        <end position="147"/>
    </location>
</feature>
<dbReference type="KEGG" id="gbr:Gbro_4715"/>
<dbReference type="Proteomes" id="UP000001219">
    <property type="component" value="Chromosome"/>
</dbReference>
<protein>
    <recommendedName>
        <fullName evidence="1">TniQ domain-containing protein</fullName>
    </recommendedName>
</protein>
<dbReference type="AlphaFoldDB" id="D0L888"/>